<comment type="subcellular location">
    <subcellularLocation>
        <location evidence="1">Secreted</location>
    </subcellularLocation>
</comment>
<proteinExistence type="inferred from homology"/>
<dbReference type="GO" id="GO:0005576">
    <property type="term" value="C:extracellular region"/>
    <property type="evidence" value="ECO:0007669"/>
    <property type="project" value="UniProtKB-SubCell"/>
</dbReference>
<dbReference type="PANTHER" id="PTHR11306:SF68">
    <property type="entry name" value="NPC INTRACELLULAR CHOLESTEROL TRANSPORTER 2"/>
    <property type="match status" value="1"/>
</dbReference>
<dbReference type="InterPro" id="IPR014756">
    <property type="entry name" value="Ig_E-set"/>
</dbReference>
<dbReference type="AlphaFoldDB" id="A0AA36FAF7"/>
<accession>A0AA36FAF7</accession>
<dbReference type="Gene3D" id="2.60.40.770">
    <property type="match status" value="1"/>
</dbReference>
<feature type="chain" id="PRO_5041279119" description="MD-2-related lipid-recognition domain-containing protein" evidence="4">
    <location>
        <begin position="20"/>
        <end position="175"/>
    </location>
</feature>
<sequence length="175" mass="19152">MSAWCLLLIAAVFPLVAVATSPYLECDAAHGTVLDVRVSDCSAEGPCILTRNQNVSIEVDFAPNVNVSSLTDKIKGIIIGIPIPFPTSQPDACTGKGLTCPLLQGRNYTYRSVMFVRDTYPRIRLIVEWAVVDADNTPVFWATAGRWSQNGLMDKLSFLDADGQTKSLRSIWEVT</sequence>
<keyword evidence="4" id="KW-0732">Signal</keyword>
<evidence type="ECO:0000259" key="5">
    <source>
        <dbReference type="SMART" id="SM00737"/>
    </source>
</evidence>
<gene>
    <name evidence="6" type="ORF">OCTVUL_1B023858</name>
</gene>
<evidence type="ECO:0000256" key="4">
    <source>
        <dbReference type="SAM" id="SignalP"/>
    </source>
</evidence>
<protein>
    <recommendedName>
        <fullName evidence="5">MD-2-related lipid-recognition domain-containing protein</fullName>
    </recommendedName>
</protein>
<evidence type="ECO:0000256" key="3">
    <source>
        <dbReference type="ARBA" id="ARBA00022525"/>
    </source>
</evidence>
<dbReference type="Proteomes" id="UP001162480">
    <property type="component" value="Chromosome 11"/>
</dbReference>
<keyword evidence="7" id="KW-1185">Reference proteome</keyword>
<organism evidence="6 7">
    <name type="scientific">Octopus vulgaris</name>
    <name type="common">Common octopus</name>
    <dbReference type="NCBI Taxonomy" id="6645"/>
    <lineage>
        <taxon>Eukaryota</taxon>
        <taxon>Metazoa</taxon>
        <taxon>Spiralia</taxon>
        <taxon>Lophotrochozoa</taxon>
        <taxon>Mollusca</taxon>
        <taxon>Cephalopoda</taxon>
        <taxon>Coleoidea</taxon>
        <taxon>Octopodiformes</taxon>
        <taxon>Octopoda</taxon>
        <taxon>Incirrata</taxon>
        <taxon>Octopodidae</taxon>
        <taxon>Octopus</taxon>
    </lineage>
</organism>
<dbReference type="InterPro" id="IPR003172">
    <property type="entry name" value="ML_dom"/>
</dbReference>
<feature type="signal peptide" evidence="4">
    <location>
        <begin position="1"/>
        <end position="19"/>
    </location>
</feature>
<dbReference type="EMBL" id="OX597824">
    <property type="protein sequence ID" value="CAI9730655.1"/>
    <property type="molecule type" value="Genomic_DNA"/>
</dbReference>
<dbReference type="PANTHER" id="PTHR11306">
    <property type="entry name" value="NIEMANN PICK TYPE C2 PROTEIN NPC2-RELATED"/>
    <property type="match status" value="1"/>
</dbReference>
<keyword evidence="3" id="KW-0964">Secreted</keyword>
<evidence type="ECO:0000313" key="7">
    <source>
        <dbReference type="Proteomes" id="UP001162480"/>
    </source>
</evidence>
<dbReference type="Pfam" id="PF02221">
    <property type="entry name" value="E1_DerP2_DerF2"/>
    <property type="match status" value="1"/>
</dbReference>
<dbReference type="SMART" id="SM00737">
    <property type="entry name" value="ML"/>
    <property type="match status" value="1"/>
</dbReference>
<reference evidence="6" key="1">
    <citation type="submission" date="2023-08" db="EMBL/GenBank/DDBJ databases">
        <authorList>
            <person name="Alioto T."/>
            <person name="Alioto T."/>
            <person name="Gomez Garrido J."/>
        </authorList>
    </citation>
    <scope>NUCLEOTIDE SEQUENCE</scope>
</reference>
<name>A0AA36FAF7_OCTVU</name>
<dbReference type="SUPFAM" id="SSF81296">
    <property type="entry name" value="E set domains"/>
    <property type="match status" value="1"/>
</dbReference>
<dbReference type="GO" id="GO:0032934">
    <property type="term" value="F:sterol binding"/>
    <property type="evidence" value="ECO:0007669"/>
    <property type="project" value="InterPro"/>
</dbReference>
<evidence type="ECO:0000256" key="1">
    <source>
        <dbReference type="ARBA" id="ARBA00004613"/>
    </source>
</evidence>
<dbReference type="FunFam" id="2.60.40.770:FF:000001">
    <property type="entry name" value="NPC intracellular cholesterol transporter 2"/>
    <property type="match status" value="1"/>
</dbReference>
<dbReference type="InterPro" id="IPR039670">
    <property type="entry name" value="NPC2-like"/>
</dbReference>
<evidence type="ECO:0000313" key="6">
    <source>
        <dbReference type="EMBL" id="CAI9730655.1"/>
    </source>
</evidence>
<feature type="domain" description="MD-2-related lipid-recognition" evidence="5">
    <location>
        <begin position="23"/>
        <end position="146"/>
    </location>
</feature>
<evidence type="ECO:0000256" key="2">
    <source>
        <dbReference type="ARBA" id="ARBA00006370"/>
    </source>
</evidence>
<comment type="similarity">
    <text evidence="2">Belongs to the NPC2 family.</text>
</comment>
<dbReference type="GO" id="GO:0015918">
    <property type="term" value="P:sterol transport"/>
    <property type="evidence" value="ECO:0007669"/>
    <property type="project" value="InterPro"/>
</dbReference>